<dbReference type="Gene3D" id="3.30.70.1070">
    <property type="entry name" value="Sporulation related repeat"/>
    <property type="match status" value="1"/>
</dbReference>
<keyword evidence="4" id="KW-1185">Reference proteome</keyword>
<dbReference type="OrthoDB" id="8558195at2"/>
<dbReference type="RefSeq" id="WP_142928391.1">
    <property type="nucleotide sequence ID" value="NZ_ML660098.1"/>
</dbReference>
<dbReference type="InterPro" id="IPR007730">
    <property type="entry name" value="SPOR-like_dom"/>
</dbReference>
<name>A0A545T605_9GAMM</name>
<reference evidence="3 4" key="1">
    <citation type="submission" date="2019-06" db="EMBL/GenBank/DDBJ databases">
        <title>Whole genome sequence for Cellvibrionaceae sp. R142.</title>
        <authorList>
            <person name="Wang G."/>
        </authorList>
    </citation>
    <scope>NUCLEOTIDE SEQUENCE [LARGE SCALE GENOMIC DNA]</scope>
    <source>
        <strain evidence="3 4">R142</strain>
    </source>
</reference>
<sequence length="182" mass="20151">MTRDFAKKPRPKTKRRSRAARSTVPAWVWLFTGAVLGAFIMFLTYLSGLAPTADPTQPSVAGAPGDAATTPKPRFDFYQLLKESEVKVDAKPLPPVSERPDFKSEFIIQVASFDSHSRADRTRAELILLNLEASIEATQVRGKPAYRVMVGPFLSKATLDQARGILISNDYKPLTRTRKTDG</sequence>
<dbReference type="Pfam" id="PF05036">
    <property type="entry name" value="SPOR"/>
    <property type="match status" value="1"/>
</dbReference>
<keyword evidence="1" id="KW-0812">Transmembrane</keyword>
<gene>
    <name evidence="3" type="ORF">FKG94_18390</name>
</gene>
<dbReference type="InterPro" id="IPR036680">
    <property type="entry name" value="SPOR-like_sf"/>
</dbReference>
<dbReference type="PROSITE" id="PS51724">
    <property type="entry name" value="SPOR"/>
    <property type="match status" value="1"/>
</dbReference>
<organism evidence="3 4">
    <name type="scientific">Exilibacterium tricleocarpae</name>
    <dbReference type="NCBI Taxonomy" id="2591008"/>
    <lineage>
        <taxon>Bacteria</taxon>
        <taxon>Pseudomonadati</taxon>
        <taxon>Pseudomonadota</taxon>
        <taxon>Gammaproteobacteria</taxon>
        <taxon>Cellvibrionales</taxon>
        <taxon>Cellvibrionaceae</taxon>
        <taxon>Exilibacterium</taxon>
    </lineage>
</organism>
<comment type="caution">
    <text evidence="3">The sequence shown here is derived from an EMBL/GenBank/DDBJ whole genome shotgun (WGS) entry which is preliminary data.</text>
</comment>
<dbReference type="EMBL" id="VHSG01000019">
    <property type="protein sequence ID" value="TQV72661.1"/>
    <property type="molecule type" value="Genomic_DNA"/>
</dbReference>
<dbReference type="AlphaFoldDB" id="A0A545T605"/>
<dbReference type="SUPFAM" id="SSF110997">
    <property type="entry name" value="Sporulation related repeat"/>
    <property type="match status" value="1"/>
</dbReference>
<evidence type="ECO:0000313" key="4">
    <source>
        <dbReference type="Proteomes" id="UP000319732"/>
    </source>
</evidence>
<feature type="transmembrane region" description="Helical" evidence="1">
    <location>
        <begin position="24"/>
        <end position="46"/>
    </location>
</feature>
<keyword evidence="1" id="KW-0472">Membrane</keyword>
<keyword evidence="1" id="KW-1133">Transmembrane helix</keyword>
<accession>A0A545T605</accession>
<protein>
    <submittedName>
        <fullName evidence="3">Carbamoyl-phosphate synthase small subunit</fullName>
    </submittedName>
</protein>
<dbReference type="GO" id="GO:0042834">
    <property type="term" value="F:peptidoglycan binding"/>
    <property type="evidence" value="ECO:0007669"/>
    <property type="project" value="InterPro"/>
</dbReference>
<evidence type="ECO:0000259" key="2">
    <source>
        <dbReference type="PROSITE" id="PS51724"/>
    </source>
</evidence>
<proteinExistence type="predicted"/>
<dbReference type="Proteomes" id="UP000319732">
    <property type="component" value="Unassembled WGS sequence"/>
</dbReference>
<evidence type="ECO:0000313" key="3">
    <source>
        <dbReference type="EMBL" id="TQV72661.1"/>
    </source>
</evidence>
<feature type="domain" description="SPOR" evidence="2">
    <location>
        <begin position="100"/>
        <end position="180"/>
    </location>
</feature>
<evidence type="ECO:0000256" key="1">
    <source>
        <dbReference type="SAM" id="Phobius"/>
    </source>
</evidence>